<dbReference type="AlphaFoldDB" id="A0A1Y0XW17"/>
<organism evidence="3 4">
    <name type="scientific">Acetobacter pasteurianus subsp. pasteurianus</name>
    <dbReference type="NCBI Taxonomy" id="481145"/>
    <lineage>
        <taxon>Bacteria</taxon>
        <taxon>Pseudomonadati</taxon>
        <taxon>Pseudomonadota</taxon>
        <taxon>Alphaproteobacteria</taxon>
        <taxon>Acetobacterales</taxon>
        <taxon>Acetobacteraceae</taxon>
        <taxon>Acetobacter</taxon>
    </lineage>
</organism>
<dbReference type="Pfam" id="PF13403">
    <property type="entry name" value="Hint_2"/>
    <property type="match status" value="1"/>
</dbReference>
<evidence type="ECO:0000313" key="3">
    <source>
        <dbReference type="EMBL" id="ARW47103.1"/>
    </source>
</evidence>
<accession>A0A1Y0XW17</accession>
<reference evidence="3 4" key="1">
    <citation type="submission" date="2017-05" db="EMBL/GenBank/DDBJ databases">
        <title>Genome sequence of Acetobacter pasteurianus subsp. pasteurianus strain SRCM101342.</title>
        <authorList>
            <person name="Cho S.H."/>
        </authorList>
    </citation>
    <scope>NUCLEOTIDE SEQUENCE [LARGE SCALE GENOMIC DNA]</scope>
    <source>
        <strain evidence="3 4">SRCM101342</strain>
    </source>
</reference>
<feature type="region of interest" description="Disordered" evidence="1">
    <location>
        <begin position="1"/>
        <end position="23"/>
    </location>
</feature>
<sequence length="553" mass="59357">MATETLSWSDVDQNGGTVGSAGTTTIMTGSPSSAINNVTFAGDVILDNNGAITLQILNISENSKVVVNAGTDLTTDSSTLPSGTIEINGGSFSAPNSSSTSGKLDITFGDTTHQTNTVTITDNALKDGNVTFSNVAPGDNITIAATWVQTKLVDVSAGVIKVEQADNGTVIATLYTAKDVDGNYYTSSAFKTSLDSNNNTIFVCFLPGSMIRTSKGDVAVEDLRFGDEVVTYNWQHNTEMTQPVIWAGKAHATVRPELADDEAGYPVRITKNAIADGVPYKDMLITAEHCLFFDGKFVPVRMLVNGTSIFYDKSITSYDYYHVETAQHSVITADGMLTESYLDTGNRSAFQQAGKVVRIGGSVKSWAEDAGAPLCVDRAFVEPLFHNLAERSNTVADAHVPAEPVATTSNPDLHLVTETGATIRPIRHDGQQYSFMLPSGTKSLRIVSRASRPFDMIGPFVDDRRYMGVAVADVILHCARQSYNITTHLQAEKPQGWHETDWTDCAWTNGDAVLPLDGSLLQGKMGILTLTIRAAGPYLINTQPTAEKLARSA</sequence>
<dbReference type="InterPro" id="IPR028992">
    <property type="entry name" value="Hedgehog/Intein_dom"/>
</dbReference>
<protein>
    <recommendedName>
        <fullName evidence="2">Hedgehog/Intein (Hint) domain-containing protein</fullName>
    </recommendedName>
</protein>
<gene>
    <name evidence="3" type="ORF">S1001342_00746</name>
</gene>
<proteinExistence type="predicted"/>
<evidence type="ECO:0000259" key="2">
    <source>
        <dbReference type="Pfam" id="PF13403"/>
    </source>
</evidence>
<dbReference type="InterPro" id="IPR036844">
    <property type="entry name" value="Hint_dom_sf"/>
</dbReference>
<dbReference type="Proteomes" id="UP000196205">
    <property type="component" value="Chromosome"/>
</dbReference>
<dbReference type="EMBL" id="CP021509">
    <property type="protein sequence ID" value="ARW47103.1"/>
    <property type="molecule type" value="Genomic_DNA"/>
</dbReference>
<dbReference type="Gene3D" id="2.170.16.10">
    <property type="entry name" value="Hedgehog/Intein (Hint) domain"/>
    <property type="match status" value="1"/>
</dbReference>
<name>A0A1Y0XW17_ACEPA</name>
<dbReference type="RefSeq" id="WP_087651532.1">
    <property type="nucleotide sequence ID" value="NZ_CP021509.1"/>
</dbReference>
<evidence type="ECO:0000256" key="1">
    <source>
        <dbReference type="SAM" id="MobiDB-lite"/>
    </source>
</evidence>
<feature type="domain" description="Hedgehog/Intein (Hint)" evidence="2">
    <location>
        <begin position="203"/>
        <end position="344"/>
    </location>
</feature>
<dbReference type="OrthoDB" id="7284755at2"/>
<evidence type="ECO:0000313" key="4">
    <source>
        <dbReference type="Proteomes" id="UP000196205"/>
    </source>
</evidence>
<dbReference type="SUPFAM" id="SSF51294">
    <property type="entry name" value="Hedgehog/intein (Hint) domain"/>
    <property type="match status" value="1"/>
</dbReference>